<proteinExistence type="predicted"/>
<organism evidence="1 2">
    <name type="scientific">Sphingobium yanoikuyae ATCC 51230</name>
    <dbReference type="NCBI Taxonomy" id="883163"/>
    <lineage>
        <taxon>Bacteria</taxon>
        <taxon>Pseudomonadati</taxon>
        <taxon>Pseudomonadota</taxon>
        <taxon>Alphaproteobacteria</taxon>
        <taxon>Sphingomonadales</taxon>
        <taxon>Sphingomonadaceae</taxon>
        <taxon>Sphingobium</taxon>
    </lineage>
</organism>
<dbReference type="AlphaFoldDB" id="K9DAQ0"/>
<keyword evidence="2" id="KW-1185">Reference proteome</keyword>
<comment type="caution">
    <text evidence="1">The sequence shown here is derived from an EMBL/GenBank/DDBJ whole genome shotgun (WGS) entry which is preliminary data.</text>
</comment>
<evidence type="ECO:0000313" key="2">
    <source>
        <dbReference type="Proteomes" id="UP000009887"/>
    </source>
</evidence>
<name>K9DAQ0_SPHYA</name>
<reference evidence="1 2" key="1">
    <citation type="submission" date="2012-09" db="EMBL/GenBank/DDBJ databases">
        <title>The Genome Sequence of Sphingobium yanoikuyae ATCC 51230.</title>
        <authorList>
            <consortium name="The Broad Institute Genome Sequencing Platform"/>
            <person name="Earl A."/>
            <person name="Ward D."/>
            <person name="Feldgarden M."/>
            <person name="Gevers D."/>
            <person name="Huys G."/>
            <person name="Walker B."/>
            <person name="Young S.K."/>
            <person name="Zeng Q."/>
            <person name="Gargeya S."/>
            <person name="Fitzgerald M."/>
            <person name="Haas B."/>
            <person name="Abouelleil A."/>
            <person name="Alvarado L."/>
            <person name="Arachchi H.M."/>
            <person name="Berlin A.M."/>
            <person name="Chapman S.B."/>
            <person name="Goldberg J."/>
            <person name="Griggs A."/>
            <person name="Gujja S."/>
            <person name="Hansen M."/>
            <person name="Howarth C."/>
            <person name="Imamovic A."/>
            <person name="Larimer J."/>
            <person name="McCowen C."/>
            <person name="Montmayeur A."/>
            <person name="Murphy C."/>
            <person name="Neiman D."/>
            <person name="Pearson M."/>
            <person name="Priest M."/>
            <person name="Roberts A."/>
            <person name="Saif S."/>
            <person name="Shea T."/>
            <person name="Sisk P."/>
            <person name="Sykes S."/>
            <person name="Wortman J."/>
            <person name="Nusbaum C."/>
            <person name="Birren B."/>
        </authorList>
    </citation>
    <scope>NUCLEOTIDE SEQUENCE [LARGE SCALE GENOMIC DNA]</scope>
    <source>
        <strain evidence="1 2">ATCC 51230</strain>
    </source>
</reference>
<dbReference type="PATRIC" id="fig|883163.3.peg.2190"/>
<accession>K9DAQ0</accession>
<dbReference type="HOGENOM" id="CLU_2036567_0_0_5"/>
<dbReference type="EMBL" id="AGZU01000008">
    <property type="protein sequence ID" value="EKU74615.1"/>
    <property type="molecule type" value="Genomic_DNA"/>
</dbReference>
<gene>
    <name evidence="1" type="ORF">HMPREF9718_02143</name>
</gene>
<dbReference type="RefSeq" id="WP_004209258.1">
    <property type="nucleotide sequence ID" value="NZ_JH992904.1"/>
</dbReference>
<dbReference type="Proteomes" id="UP000009887">
    <property type="component" value="Unassembled WGS sequence"/>
</dbReference>
<protein>
    <submittedName>
        <fullName evidence="1">Uncharacterized protein</fullName>
    </submittedName>
</protein>
<evidence type="ECO:0000313" key="1">
    <source>
        <dbReference type="EMBL" id="EKU74615.1"/>
    </source>
</evidence>
<sequence length="121" mass="12924">MKRTIIALALLAGCSPQDSDSALVAKAKEVAADRAPDPSSAKFTDVRECDKPGMVMGRINAKNALGAYAGSAPFFYENGKAWLPEDLGMKEFMIGIDRCLGKRSGSIDDSLLNLINETDPT</sequence>